<evidence type="ECO:0000313" key="4">
    <source>
        <dbReference type="Proteomes" id="UP001499854"/>
    </source>
</evidence>
<comment type="caution">
    <text evidence="3">The sequence shown here is derived from an EMBL/GenBank/DDBJ whole genome shotgun (WGS) entry which is preliminary data.</text>
</comment>
<feature type="region of interest" description="Disordered" evidence="1">
    <location>
        <begin position="278"/>
        <end position="315"/>
    </location>
</feature>
<gene>
    <name evidence="3" type="ORF">GCM10009838_12560</name>
</gene>
<evidence type="ECO:0000313" key="3">
    <source>
        <dbReference type="EMBL" id="GAA1957999.1"/>
    </source>
</evidence>
<dbReference type="Gene3D" id="2.120.10.30">
    <property type="entry name" value="TolB, C-terminal domain"/>
    <property type="match status" value="1"/>
</dbReference>
<proteinExistence type="predicted"/>
<evidence type="ECO:0008006" key="5">
    <source>
        <dbReference type="Google" id="ProtNLM"/>
    </source>
</evidence>
<dbReference type="PANTHER" id="PTHR30032:SF8">
    <property type="entry name" value="GERMINATION-SPECIFIC N-ACETYLMURAMOYL-L-ALANINE AMIDASE"/>
    <property type="match status" value="1"/>
</dbReference>
<dbReference type="Pfam" id="PF04122">
    <property type="entry name" value="CW_binding_2"/>
    <property type="match status" value="3"/>
</dbReference>
<sequence length="669" mass="68282">MRSSHLRKSLAASALFATSVASAAGLASSAQATPPGAANSPLTVTNGTQSVAQNGHAVQYAGNIAEGAWAPDGSRIAYVRADGAVVTERAGGGGLVVVAPAKAGVTRSHPAWFVTGAAIVFSETVNGHSKIMSVPAFTAPDSAVQETSPLSFLASTMPEGTETAVESNGKSLVFQHHDAGTNHEQIWVQDSYGRGSGGPVAATSDAADSTDPTISPDGKTIVFVRGDGSGNKQLWAVPWDSANYQHPAGTPVQLTHDAHDHLHPAWSPDGTRIAYENGPGHGAAPTDVQSVAKDGSGPRQEWNQPGVPAYQPQNTDSVTRLAGDDRIGTAIAASKAQWVAAPGNPDAGKSPANAVVLSRSDQFADALGGSTLATVKDGPLLLTPTDHLDAGVKAEIQRVLGPAKADKTVYVLGGEQALSPAVYNAVKSMGYTVKRLAGADRYSTSIAIATEVTDGYGGQNSWSQPDRVLVATGNNAPDALSAGAAAEAFNDNGPATGVVILTNDKTMPAATAAYLAQVKAHGDAKYPTPVYGVGGQADTALKSIGYQHTGLVGNDRYQTSYLVAKTFFDGWGLGHVTPRAVGFATGVTWPDALSGGAFMGHEHGPLLLVNPVGGEPSKDAEQWLTGWSPTIASAFIFGGTKAVPEVTGWGVASLIAGPAGTTSSLNPKA</sequence>
<dbReference type="InterPro" id="IPR011042">
    <property type="entry name" value="6-blade_b-propeller_TolB-like"/>
</dbReference>
<feature type="signal peptide" evidence="2">
    <location>
        <begin position="1"/>
        <end position="23"/>
    </location>
</feature>
<evidence type="ECO:0000256" key="2">
    <source>
        <dbReference type="SAM" id="SignalP"/>
    </source>
</evidence>
<feature type="compositionally biased region" description="Low complexity" evidence="1">
    <location>
        <begin position="201"/>
        <end position="214"/>
    </location>
</feature>
<evidence type="ECO:0000256" key="1">
    <source>
        <dbReference type="SAM" id="MobiDB-lite"/>
    </source>
</evidence>
<dbReference type="InterPro" id="IPR007253">
    <property type="entry name" value="Cell_wall-bd_2"/>
</dbReference>
<dbReference type="RefSeq" id="WP_344655965.1">
    <property type="nucleotide sequence ID" value="NZ_BAAAQM010000005.1"/>
</dbReference>
<keyword evidence="4" id="KW-1185">Reference proteome</keyword>
<dbReference type="InterPro" id="IPR011659">
    <property type="entry name" value="WD40"/>
</dbReference>
<accession>A0ABN2QTX9</accession>
<feature type="chain" id="PRO_5046217174" description="WD40 domain protein beta Propeller" evidence="2">
    <location>
        <begin position="24"/>
        <end position="669"/>
    </location>
</feature>
<dbReference type="EMBL" id="BAAAQM010000005">
    <property type="protein sequence ID" value="GAA1957999.1"/>
    <property type="molecule type" value="Genomic_DNA"/>
</dbReference>
<dbReference type="PANTHER" id="PTHR30032">
    <property type="entry name" value="N-ACETYLMURAMOYL-L-ALANINE AMIDASE-RELATED"/>
    <property type="match status" value="1"/>
</dbReference>
<dbReference type="Proteomes" id="UP001499854">
    <property type="component" value="Unassembled WGS sequence"/>
</dbReference>
<dbReference type="SUPFAM" id="SSF82171">
    <property type="entry name" value="DPP6 N-terminal domain-like"/>
    <property type="match status" value="1"/>
</dbReference>
<keyword evidence="2" id="KW-0732">Signal</keyword>
<name>A0ABN2QTX9_9ACTN</name>
<organism evidence="3 4">
    <name type="scientific">Catenulispora subtropica</name>
    <dbReference type="NCBI Taxonomy" id="450798"/>
    <lineage>
        <taxon>Bacteria</taxon>
        <taxon>Bacillati</taxon>
        <taxon>Actinomycetota</taxon>
        <taxon>Actinomycetes</taxon>
        <taxon>Catenulisporales</taxon>
        <taxon>Catenulisporaceae</taxon>
        <taxon>Catenulispora</taxon>
    </lineage>
</organism>
<dbReference type="Gene3D" id="3.40.50.12090">
    <property type="match status" value="2"/>
</dbReference>
<reference evidence="3 4" key="1">
    <citation type="journal article" date="2019" name="Int. J. Syst. Evol. Microbiol.">
        <title>The Global Catalogue of Microorganisms (GCM) 10K type strain sequencing project: providing services to taxonomists for standard genome sequencing and annotation.</title>
        <authorList>
            <consortium name="The Broad Institute Genomics Platform"/>
            <consortium name="The Broad Institute Genome Sequencing Center for Infectious Disease"/>
            <person name="Wu L."/>
            <person name="Ma J."/>
        </authorList>
    </citation>
    <scope>NUCLEOTIDE SEQUENCE [LARGE SCALE GENOMIC DNA]</scope>
    <source>
        <strain evidence="3 4">JCM 16013</strain>
    </source>
</reference>
<protein>
    <recommendedName>
        <fullName evidence="5">WD40 domain protein beta Propeller</fullName>
    </recommendedName>
</protein>
<dbReference type="InterPro" id="IPR051922">
    <property type="entry name" value="Bact_Sporulation_Assoc"/>
</dbReference>
<feature type="region of interest" description="Disordered" evidence="1">
    <location>
        <begin position="194"/>
        <end position="214"/>
    </location>
</feature>
<dbReference type="Pfam" id="PF07676">
    <property type="entry name" value="PD40"/>
    <property type="match status" value="3"/>
</dbReference>